<dbReference type="AlphaFoldDB" id="A0A645CML9"/>
<keyword evidence="1" id="KW-0472">Membrane</keyword>
<organism evidence="2">
    <name type="scientific">bioreactor metagenome</name>
    <dbReference type="NCBI Taxonomy" id="1076179"/>
    <lineage>
        <taxon>unclassified sequences</taxon>
        <taxon>metagenomes</taxon>
        <taxon>ecological metagenomes</taxon>
    </lineage>
</organism>
<comment type="caution">
    <text evidence="2">The sequence shown here is derived from an EMBL/GenBank/DDBJ whole genome shotgun (WGS) entry which is preliminary data.</text>
</comment>
<dbReference type="EMBL" id="VSSQ01028419">
    <property type="protein sequence ID" value="MPM78134.1"/>
    <property type="molecule type" value="Genomic_DNA"/>
</dbReference>
<sequence>MATSTITEPFFMVFTISSVTVFGALAPVTRTAPINKSAFFITLAKLYSLNIKVVILLPNISLR</sequence>
<gene>
    <name evidence="2" type="ORF">SDC9_125145</name>
</gene>
<accession>A0A645CML9</accession>
<keyword evidence="1" id="KW-0812">Transmembrane</keyword>
<reference evidence="2" key="1">
    <citation type="submission" date="2019-08" db="EMBL/GenBank/DDBJ databases">
        <authorList>
            <person name="Kucharzyk K."/>
            <person name="Murdoch R.W."/>
            <person name="Higgins S."/>
            <person name="Loffler F."/>
        </authorList>
    </citation>
    <scope>NUCLEOTIDE SEQUENCE</scope>
</reference>
<proteinExistence type="predicted"/>
<evidence type="ECO:0000256" key="1">
    <source>
        <dbReference type="SAM" id="Phobius"/>
    </source>
</evidence>
<name>A0A645CML9_9ZZZZ</name>
<feature type="transmembrane region" description="Helical" evidence="1">
    <location>
        <begin position="6"/>
        <end position="26"/>
    </location>
</feature>
<keyword evidence="1" id="KW-1133">Transmembrane helix</keyword>
<protein>
    <submittedName>
        <fullName evidence="2">Uncharacterized protein</fullName>
    </submittedName>
</protein>
<evidence type="ECO:0000313" key="2">
    <source>
        <dbReference type="EMBL" id="MPM78134.1"/>
    </source>
</evidence>
<feature type="transmembrane region" description="Helical" evidence="1">
    <location>
        <begin position="38"/>
        <end position="60"/>
    </location>
</feature>